<dbReference type="EC" id="3.2.1.21" evidence="3 12"/>
<dbReference type="RefSeq" id="WP_018381726.1">
    <property type="nucleotide sequence ID" value="NZ_LLZU01000005.1"/>
</dbReference>
<comment type="caution">
    <text evidence="13">The sequence shown here is derived from an EMBL/GenBank/DDBJ whole genome shotgun (WGS) entry which is preliminary data.</text>
</comment>
<feature type="active site" description="Nucleophile" evidence="9 11">
    <location>
        <position position="367"/>
    </location>
</feature>
<evidence type="ECO:0000313" key="13">
    <source>
        <dbReference type="EMBL" id="KRV50412.1"/>
    </source>
</evidence>
<keyword evidence="4 12" id="KW-0378">Hydrolase</keyword>
<dbReference type="InterPro" id="IPR001360">
    <property type="entry name" value="Glyco_hydro_1"/>
</dbReference>
<dbReference type="PROSITE" id="PS00653">
    <property type="entry name" value="GLYCOSYL_HYDROL_F1_2"/>
    <property type="match status" value="1"/>
</dbReference>
<feature type="binding site" evidence="10">
    <location>
        <position position="179"/>
    </location>
    <ligand>
        <name>substrate</name>
    </ligand>
</feature>
<dbReference type="FunFam" id="3.20.20.80:FF:000004">
    <property type="entry name" value="Beta-glucosidase 6-phospho-beta-glucosidase"/>
    <property type="match status" value="1"/>
</dbReference>
<keyword evidence="7 12" id="KW-0326">Glycosidase</keyword>
<evidence type="ECO:0000256" key="11">
    <source>
        <dbReference type="PROSITE-ProRule" id="PRU10055"/>
    </source>
</evidence>
<dbReference type="NCBIfam" id="TIGR03356">
    <property type="entry name" value="BGL"/>
    <property type="match status" value="1"/>
</dbReference>
<dbReference type="InterPro" id="IPR017736">
    <property type="entry name" value="Glyco_hydro_1_beta-glucosidase"/>
</dbReference>
<gene>
    <name evidence="13" type="ORF">AQ490_15075</name>
</gene>
<dbReference type="EMBL" id="LLZU01000005">
    <property type="protein sequence ID" value="KRV50412.1"/>
    <property type="molecule type" value="Genomic_DNA"/>
</dbReference>
<dbReference type="PANTHER" id="PTHR10353">
    <property type="entry name" value="GLYCOSYL HYDROLASE"/>
    <property type="match status" value="1"/>
</dbReference>
<dbReference type="Proteomes" id="UP000050867">
    <property type="component" value="Unassembled WGS sequence"/>
</dbReference>
<dbReference type="Pfam" id="PF00232">
    <property type="entry name" value="Glyco_hydro_1"/>
    <property type="match status" value="1"/>
</dbReference>
<reference evidence="13 14" key="1">
    <citation type="submission" date="2015-10" db="EMBL/GenBank/DDBJ databases">
        <title>Draft genome sequence of pyrrolomycin-producing Streptomyces vitaminophilus.</title>
        <authorList>
            <person name="Graham D.E."/>
            <person name="Mahan K.M."/>
            <person name="Klingeman D.M."/>
            <person name="Hettich R.L."/>
            <person name="Parry R.J."/>
        </authorList>
    </citation>
    <scope>NUCLEOTIDE SEQUENCE [LARGE SCALE GENOMIC DNA]</scope>
    <source>
        <strain evidence="13 14">ATCC 31673</strain>
    </source>
</reference>
<evidence type="ECO:0000256" key="7">
    <source>
        <dbReference type="ARBA" id="ARBA00023295"/>
    </source>
</evidence>
<dbReference type="GO" id="GO:0008422">
    <property type="term" value="F:beta-glucosidase activity"/>
    <property type="evidence" value="ECO:0007669"/>
    <property type="project" value="UniProtKB-EC"/>
</dbReference>
<dbReference type="STRING" id="76728.AQ490_15075"/>
<evidence type="ECO:0000256" key="6">
    <source>
        <dbReference type="ARBA" id="ARBA00023277"/>
    </source>
</evidence>
<sequence length="464" mass="51863">MNADPHTRTEDKDAPRTLRFPEGFWWGTATSAYQVEGAEQEDGRGESVWDRFSRVPGAVERGETGATACDHYHRVEQDVALMAALGTNAYRCSVSWPRLLPEGTGPVNRRGLDHYHRLVDRLLEHGITPLLTLYHWDLPQALQDRGGWRARETAERFAEYAAVCFDAFGDRVRDWITVNEPWIVGVLGHQLGLHAPGERDVAGSVRAMHHLLLGHGLAVRELAGRGRAGVAFSLYPHEPHTWGPADLAAAHGSDGYVNRWFLDPVLTGRYPADMRAHWQDAVGELDFIAEGDLAVIGTGSDFIGVNYYTRRIVSAGRGDGPFPWKVQPGRPEVARTDLNWEVVPEALTDLLVRLHRDHPGVPLLVTENGAAYDDEPGPDGAVHDRRRTDFLHRHLVAVHRAIERGAPVRGYFHWSLLDNFEWAMGYRPRMGLVHVDHATQRRTVKDSGHWYAAAARANAVPELP</sequence>
<evidence type="ECO:0000256" key="10">
    <source>
        <dbReference type="PIRSR" id="PIRSR617736-2"/>
    </source>
</evidence>
<keyword evidence="6" id="KW-0119">Carbohydrate metabolism</keyword>
<keyword evidence="8" id="KW-0624">Polysaccharide degradation</keyword>
<evidence type="ECO:0000313" key="14">
    <source>
        <dbReference type="Proteomes" id="UP000050867"/>
    </source>
</evidence>
<dbReference type="SUPFAM" id="SSF51445">
    <property type="entry name" value="(Trans)glycosidases"/>
    <property type="match status" value="1"/>
</dbReference>
<name>A0A0T6LXE1_WENVI</name>
<dbReference type="PRINTS" id="PR00131">
    <property type="entry name" value="GLHYDRLASE1"/>
</dbReference>
<comment type="similarity">
    <text evidence="2 12">Belongs to the glycosyl hydrolase 1 family.</text>
</comment>
<accession>A0A0T6LXE1</accession>
<dbReference type="PROSITE" id="PS00572">
    <property type="entry name" value="GLYCOSYL_HYDROL_F1_1"/>
    <property type="match status" value="1"/>
</dbReference>
<comment type="catalytic activity">
    <reaction evidence="1 12">
        <text>Hydrolysis of terminal, non-reducing beta-D-glucosyl residues with release of beta-D-glucose.</text>
        <dbReference type="EC" id="3.2.1.21"/>
    </reaction>
</comment>
<evidence type="ECO:0000256" key="4">
    <source>
        <dbReference type="ARBA" id="ARBA00022801"/>
    </source>
</evidence>
<feature type="binding site" evidence="10">
    <location>
        <position position="414"/>
    </location>
    <ligand>
        <name>substrate</name>
    </ligand>
</feature>
<dbReference type="AlphaFoldDB" id="A0A0T6LXE1"/>
<dbReference type="InterPro" id="IPR018120">
    <property type="entry name" value="Glyco_hydro_1_AS"/>
</dbReference>
<proteinExistence type="inferred from homology"/>
<dbReference type="InterPro" id="IPR017853">
    <property type="entry name" value="GH"/>
</dbReference>
<dbReference type="GO" id="GO:0030245">
    <property type="term" value="P:cellulose catabolic process"/>
    <property type="evidence" value="ECO:0007669"/>
    <property type="project" value="UniProtKB-KW"/>
</dbReference>
<keyword evidence="5" id="KW-0136">Cellulose degradation</keyword>
<evidence type="ECO:0000256" key="9">
    <source>
        <dbReference type="PIRSR" id="PIRSR617736-1"/>
    </source>
</evidence>
<protein>
    <recommendedName>
        <fullName evidence="3 12">Beta-glucosidase</fullName>
        <ecNumber evidence="3 12">3.2.1.21</ecNumber>
    </recommendedName>
</protein>
<feature type="binding site" evidence="10">
    <location>
        <begin position="421"/>
        <end position="422"/>
    </location>
    <ligand>
        <name>substrate</name>
    </ligand>
</feature>
<feature type="active site" description="Proton donor" evidence="9">
    <location>
        <position position="180"/>
    </location>
</feature>
<keyword evidence="14" id="KW-1185">Reference proteome</keyword>
<evidence type="ECO:0000256" key="12">
    <source>
        <dbReference type="RuleBase" id="RU361175"/>
    </source>
</evidence>
<organism evidence="13 14">
    <name type="scientific">Wenjunlia vitaminophila</name>
    <name type="common">Streptomyces vitaminophilus</name>
    <dbReference type="NCBI Taxonomy" id="76728"/>
    <lineage>
        <taxon>Bacteria</taxon>
        <taxon>Bacillati</taxon>
        <taxon>Actinomycetota</taxon>
        <taxon>Actinomycetes</taxon>
        <taxon>Kitasatosporales</taxon>
        <taxon>Streptomycetaceae</taxon>
        <taxon>Wenjunlia</taxon>
    </lineage>
</organism>
<evidence type="ECO:0000256" key="5">
    <source>
        <dbReference type="ARBA" id="ARBA00023001"/>
    </source>
</evidence>
<dbReference type="eggNOG" id="COG2723">
    <property type="taxonomic scope" value="Bacteria"/>
</dbReference>
<feature type="binding site" evidence="10">
    <location>
        <position position="308"/>
    </location>
    <ligand>
        <name>substrate</name>
    </ligand>
</feature>
<feature type="binding site" evidence="10">
    <location>
        <position position="135"/>
    </location>
    <ligand>
        <name>substrate</name>
    </ligand>
</feature>
<feature type="binding site" evidence="10">
    <location>
        <position position="34"/>
    </location>
    <ligand>
        <name>substrate</name>
    </ligand>
</feature>
<evidence type="ECO:0000256" key="3">
    <source>
        <dbReference type="ARBA" id="ARBA00012744"/>
    </source>
</evidence>
<evidence type="ECO:0000256" key="2">
    <source>
        <dbReference type="ARBA" id="ARBA00010838"/>
    </source>
</evidence>
<dbReference type="PANTHER" id="PTHR10353:SF36">
    <property type="entry name" value="LP05116P"/>
    <property type="match status" value="1"/>
</dbReference>
<dbReference type="InterPro" id="IPR033132">
    <property type="entry name" value="GH_1_N_CS"/>
</dbReference>
<evidence type="ECO:0000256" key="1">
    <source>
        <dbReference type="ARBA" id="ARBA00000448"/>
    </source>
</evidence>
<dbReference type="GO" id="GO:0005829">
    <property type="term" value="C:cytosol"/>
    <property type="evidence" value="ECO:0007669"/>
    <property type="project" value="TreeGrafter"/>
</dbReference>
<evidence type="ECO:0000256" key="8">
    <source>
        <dbReference type="ARBA" id="ARBA00023326"/>
    </source>
</evidence>
<dbReference type="Gene3D" id="3.20.20.80">
    <property type="entry name" value="Glycosidases"/>
    <property type="match status" value="1"/>
</dbReference>